<dbReference type="Proteomes" id="UP000681027">
    <property type="component" value="Unassembled WGS sequence"/>
</dbReference>
<name>A0ABS5NPW9_9BACI</name>
<organism evidence="3 4">
    <name type="scientific">Cytobacillus citreus</name>
    <dbReference type="NCBI Taxonomy" id="2833586"/>
    <lineage>
        <taxon>Bacteria</taxon>
        <taxon>Bacillati</taxon>
        <taxon>Bacillota</taxon>
        <taxon>Bacilli</taxon>
        <taxon>Bacillales</taxon>
        <taxon>Bacillaceae</taxon>
        <taxon>Cytobacillus</taxon>
    </lineage>
</organism>
<comment type="caution">
    <text evidence="3">The sequence shown here is derived from an EMBL/GenBank/DDBJ whole genome shotgun (WGS) entry which is preliminary data.</text>
</comment>
<dbReference type="RefSeq" id="WP_213100891.1">
    <property type="nucleotide sequence ID" value="NZ_JAGYPM010000001.1"/>
</dbReference>
<evidence type="ECO:0000259" key="2">
    <source>
        <dbReference type="PROSITE" id="PS51898"/>
    </source>
</evidence>
<dbReference type="InterPro" id="IPR011010">
    <property type="entry name" value="DNA_brk_join_enz"/>
</dbReference>
<evidence type="ECO:0000313" key="3">
    <source>
        <dbReference type="EMBL" id="MBS4189458.1"/>
    </source>
</evidence>
<dbReference type="Pfam" id="PF00589">
    <property type="entry name" value="Phage_integrase"/>
    <property type="match status" value="1"/>
</dbReference>
<reference evidence="3 4" key="1">
    <citation type="submission" date="2021-05" db="EMBL/GenBank/DDBJ databases">
        <title>Novel Bacillus species.</title>
        <authorList>
            <person name="Liu G."/>
        </authorList>
    </citation>
    <scope>NUCLEOTIDE SEQUENCE [LARGE SCALE GENOMIC DNA]</scope>
    <source>
        <strain evidence="3 4">FJAT-49705</strain>
    </source>
</reference>
<sequence length="125" mass="14532">MDLKTERRWSGGCYDRKEAIQSIYYLQILYTVRVMLITGLRNVALTKLKVKDVSFEEQVIHYDAGIFNSKNKIQIFPTPSKLLSLLKEHLKSNQLQQPEDTLLVGLKGYPLRAKQFNRITDKICD</sequence>
<dbReference type="Gene3D" id="1.10.443.10">
    <property type="entry name" value="Intergrase catalytic core"/>
    <property type="match status" value="1"/>
</dbReference>
<keyword evidence="4" id="KW-1185">Reference proteome</keyword>
<feature type="domain" description="Tyr recombinase" evidence="2">
    <location>
        <begin position="1"/>
        <end position="125"/>
    </location>
</feature>
<dbReference type="SUPFAM" id="SSF56349">
    <property type="entry name" value="DNA breaking-rejoining enzymes"/>
    <property type="match status" value="1"/>
</dbReference>
<protein>
    <submittedName>
        <fullName evidence="3">Tyrosine-type recombinase/integrase</fullName>
    </submittedName>
</protein>
<proteinExistence type="predicted"/>
<gene>
    <name evidence="3" type="ORF">KHA94_04390</name>
</gene>
<evidence type="ECO:0000313" key="4">
    <source>
        <dbReference type="Proteomes" id="UP000681027"/>
    </source>
</evidence>
<dbReference type="EMBL" id="JAGYPM010000001">
    <property type="protein sequence ID" value="MBS4189458.1"/>
    <property type="molecule type" value="Genomic_DNA"/>
</dbReference>
<dbReference type="InterPro" id="IPR013762">
    <property type="entry name" value="Integrase-like_cat_sf"/>
</dbReference>
<keyword evidence="1" id="KW-0233">DNA recombination</keyword>
<dbReference type="PROSITE" id="PS51898">
    <property type="entry name" value="TYR_RECOMBINASE"/>
    <property type="match status" value="1"/>
</dbReference>
<dbReference type="InterPro" id="IPR002104">
    <property type="entry name" value="Integrase_catalytic"/>
</dbReference>
<accession>A0ABS5NPW9</accession>
<evidence type="ECO:0000256" key="1">
    <source>
        <dbReference type="ARBA" id="ARBA00023172"/>
    </source>
</evidence>